<protein>
    <submittedName>
        <fullName evidence="3">Uncharacterized protein LOC131805637</fullName>
    </submittedName>
</protein>
<name>A0ABM3VGW5_MUSDO</name>
<sequence length="806" mass="93703">MNRIRCFCSTELFNSVEALIRHIRMHHENISSISCCFYNCNRRYDRLDSYQWHLQTHCRSTIVNDSSDSMVQITSEQAIPCISTAENYTQSNTISESENIDIHIDSASNIKIDLLKQIVKAYCNESVPRNKSLSIIKSVANGFLKYLNILRNKLIDTFVDPGIIRFLDELVDNSIIKSEYKLLSELRKTDFFVEANFLSIHREIQEVLTSGGQIALKSIDYSIAMLPLYTFFSLLFNKTKFLAEVVSYISDLKLRDQNVIYNFIQSTLWHELNQNDDLSILCIPMFVYFDEFEPDNALGSHAGFQKLGGVYVKFPCIPEYLQSKLSHIFVGMLLFSEDRKKFGNELVFESFINELNSLQELGIDIHDEISFDGNRIKKVKIIPSLILGDNLGLNTILGFSETFSSNFYCRLCKQHREINKIDVYENISMLRNPQNYNSDVEVNDFKITGIKENSIWNNLKQFHVTRNYSVDVMHDLLEGVCHYDLKFILNRFIKHYEFFTLDQLNYRLLTFNYGPIYCSNKPPILSLDFHKKLKLQLSSSEMLVFVKCLGLMIGDLVVDCEEWTLYLLLRQIVFISCESDSFQTGVPEHFRQLVCDHNALYMKISESTLQPKFHNLIHYSNIMNKIGPLKHISSMRFESVHKKLKKICNSSNNKINLLKTIYTKYQIILFDFLINYSDILEDKIKIGNVSELPGETFSKYDIISEIPLRTISYLQFKQTLFKPGMVVHIGEYDDNIPLFGLIVHICSINDIFLLCIQRLLTHGFDAHYHAFRIEYENEFLSVNVLSLESSYTAYICTSKEDSYFLN</sequence>
<gene>
    <name evidence="3" type="primary">LOC131805637</name>
</gene>
<accession>A0ABM3VGW5</accession>
<dbReference type="PROSITE" id="PS00028">
    <property type="entry name" value="ZINC_FINGER_C2H2_1"/>
    <property type="match status" value="1"/>
</dbReference>
<dbReference type="RefSeq" id="XP_058985030.1">
    <property type="nucleotide sequence ID" value="XM_059129047.1"/>
</dbReference>
<reference evidence="3" key="1">
    <citation type="submission" date="2025-08" db="UniProtKB">
        <authorList>
            <consortium name="RefSeq"/>
        </authorList>
    </citation>
    <scope>IDENTIFICATION</scope>
    <source>
        <strain evidence="3">Aabys</strain>
        <tissue evidence="3">Whole body</tissue>
    </source>
</reference>
<dbReference type="Proteomes" id="UP001652621">
    <property type="component" value="Unplaced"/>
</dbReference>
<dbReference type="PANTHER" id="PTHR31912:SF34">
    <property type="entry name" value="NOTOCHORD-RELATED PROTEIN"/>
    <property type="match status" value="1"/>
</dbReference>
<feature type="domain" description="C2H2-type" evidence="1">
    <location>
        <begin position="35"/>
        <end position="57"/>
    </location>
</feature>
<dbReference type="GeneID" id="131805637"/>
<dbReference type="PANTHER" id="PTHR31912">
    <property type="entry name" value="IP13529P"/>
    <property type="match status" value="1"/>
</dbReference>
<dbReference type="InterPro" id="IPR013087">
    <property type="entry name" value="Znf_C2H2_type"/>
</dbReference>
<evidence type="ECO:0000313" key="2">
    <source>
        <dbReference type="Proteomes" id="UP001652621"/>
    </source>
</evidence>
<evidence type="ECO:0000313" key="3">
    <source>
        <dbReference type="RefSeq" id="XP_058985030.1"/>
    </source>
</evidence>
<evidence type="ECO:0000259" key="1">
    <source>
        <dbReference type="PROSITE" id="PS00028"/>
    </source>
</evidence>
<keyword evidence="2" id="KW-1185">Reference proteome</keyword>
<organism evidence="2 3">
    <name type="scientific">Musca domestica</name>
    <name type="common">House fly</name>
    <dbReference type="NCBI Taxonomy" id="7370"/>
    <lineage>
        <taxon>Eukaryota</taxon>
        <taxon>Metazoa</taxon>
        <taxon>Ecdysozoa</taxon>
        <taxon>Arthropoda</taxon>
        <taxon>Hexapoda</taxon>
        <taxon>Insecta</taxon>
        <taxon>Pterygota</taxon>
        <taxon>Neoptera</taxon>
        <taxon>Endopterygota</taxon>
        <taxon>Diptera</taxon>
        <taxon>Brachycera</taxon>
        <taxon>Muscomorpha</taxon>
        <taxon>Muscoidea</taxon>
        <taxon>Muscidae</taxon>
        <taxon>Musca</taxon>
    </lineage>
</organism>
<proteinExistence type="predicted"/>